<sequence length="321" mass="36122">MDVFLLFLEAIYCLYNFLYCYYYIVLLSLLHIPYSEIVVDGSDQPQYGVHSLSPDREGCLGDLRFEHLPIVNIASMDQDDEVRIVAWRFTEETSGQEAILNDNQPREETTHESVKHEGEYSGVFRIRSVFWVPGGDTHTMYGTAFVVNQFQAMTSAHLLWHAQLGPAKEVTLIKDAREQENGEAMYTCLGAACYKSAIRSIVLQEHSPKHDLCMVSVSPAFEPGIRFLPLHPGSGLPYGNSGSPVIAGNYVVGVHHGFKADSMRNEAAPVNQNGNNANDLISVLQKMGNQHKLEVAERLRELRRVKGPEFPKRELRYYGLS</sequence>
<keyword evidence="1" id="KW-0812">Transmembrane</keyword>
<dbReference type="Proteomes" id="UP001148614">
    <property type="component" value="Unassembled WGS sequence"/>
</dbReference>
<dbReference type="EMBL" id="JANPWZ010001828">
    <property type="protein sequence ID" value="KAJ3562947.1"/>
    <property type="molecule type" value="Genomic_DNA"/>
</dbReference>
<evidence type="ECO:0008006" key="4">
    <source>
        <dbReference type="Google" id="ProtNLM"/>
    </source>
</evidence>
<protein>
    <recommendedName>
        <fullName evidence="4">Peptidase S1 domain-containing protein</fullName>
    </recommendedName>
</protein>
<gene>
    <name evidence="2" type="ORF">NPX13_g8371</name>
</gene>
<name>A0A9W8N8V4_9PEZI</name>
<reference evidence="2" key="1">
    <citation type="submission" date="2022-07" db="EMBL/GenBank/DDBJ databases">
        <title>Genome Sequence of Xylaria arbuscula.</title>
        <authorList>
            <person name="Buettner E."/>
        </authorList>
    </citation>
    <scope>NUCLEOTIDE SEQUENCE</scope>
    <source>
        <strain evidence="2">VT107</strain>
    </source>
</reference>
<comment type="caution">
    <text evidence="2">The sequence shown here is derived from an EMBL/GenBank/DDBJ whole genome shotgun (WGS) entry which is preliminary data.</text>
</comment>
<keyword evidence="1" id="KW-1133">Transmembrane helix</keyword>
<accession>A0A9W8N8V4</accession>
<dbReference type="InterPro" id="IPR009003">
    <property type="entry name" value="Peptidase_S1_PA"/>
</dbReference>
<dbReference type="VEuPathDB" id="FungiDB:F4678DRAFT_453667"/>
<evidence type="ECO:0000313" key="3">
    <source>
        <dbReference type="Proteomes" id="UP001148614"/>
    </source>
</evidence>
<dbReference type="SUPFAM" id="SSF50494">
    <property type="entry name" value="Trypsin-like serine proteases"/>
    <property type="match status" value="1"/>
</dbReference>
<dbReference type="AlphaFoldDB" id="A0A9W8N8V4"/>
<keyword evidence="1" id="KW-0472">Membrane</keyword>
<evidence type="ECO:0000256" key="1">
    <source>
        <dbReference type="SAM" id="Phobius"/>
    </source>
</evidence>
<feature type="transmembrane region" description="Helical" evidence="1">
    <location>
        <begin position="12"/>
        <end position="34"/>
    </location>
</feature>
<organism evidence="2 3">
    <name type="scientific">Xylaria arbuscula</name>
    <dbReference type="NCBI Taxonomy" id="114810"/>
    <lineage>
        <taxon>Eukaryota</taxon>
        <taxon>Fungi</taxon>
        <taxon>Dikarya</taxon>
        <taxon>Ascomycota</taxon>
        <taxon>Pezizomycotina</taxon>
        <taxon>Sordariomycetes</taxon>
        <taxon>Xylariomycetidae</taxon>
        <taxon>Xylariales</taxon>
        <taxon>Xylariaceae</taxon>
        <taxon>Xylaria</taxon>
    </lineage>
</organism>
<evidence type="ECO:0000313" key="2">
    <source>
        <dbReference type="EMBL" id="KAJ3562947.1"/>
    </source>
</evidence>
<proteinExistence type="predicted"/>
<keyword evidence="3" id="KW-1185">Reference proteome</keyword>